<evidence type="ECO:0000313" key="2">
    <source>
        <dbReference type="EMBL" id="APZ91260.1"/>
    </source>
</evidence>
<dbReference type="RefSeq" id="WP_077023047.1">
    <property type="nucleotide sequence ID" value="NZ_CP017641.1"/>
</dbReference>
<dbReference type="EMBL" id="CP017641">
    <property type="protein sequence ID" value="APZ91260.1"/>
    <property type="molecule type" value="Genomic_DNA"/>
</dbReference>
<dbReference type="InterPro" id="IPR003812">
    <property type="entry name" value="Fido"/>
</dbReference>
<dbReference type="Proteomes" id="UP000187735">
    <property type="component" value="Chromosome"/>
</dbReference>
<organism evidence="2 3">
    <name type="scientific">Fuerstiella marisgermanici</name>
    <dbReference type="NCBI Taxonomy" id="1891926"/>
    <lineage>
        <taxon>Bacteria</taxon>
        <taxon>Pseudomonadati</taxon>
        <taxon>Planctomycetota</taxon>
        <taxon>Planctomycetia</taxon>
        <taxon>Planctomycetales</taxon>
        <taxon>Planctomycetaceae</taxon>
        <taxon>Fuerstiella</taxon>
    </lineage>
</organism>
<dbReference type="OrthoDB" id="9802752at2"/>
<dbReference type="NCBIfam" id="TIGR01550">
    <property type="entry name" value="DOC_P1"/>
    <property type="match status" value="1"/>
</dbReference>
<dbReference type="Gene3D" id="1.20.120.1870">
    <property type="entry name" value="Fic/DOC protein, Fido domain"/>
    <property type="match status" value="1"/>
</dbReference>
<feature type="domain" description="Fido" evidence="1">
    <location>
        <begin position="4"/>
        <end position="129"/>
    </location>
</feature>
<accession>A0A1P8WB10</accession>
<protein>
    <submittedName>
        <fullName evidence="2">Death on curing protein</fullName>
    </submittedName>
</protein>
<keyword evidence="3" id="KW-1185">Reference proteome</keyword>
<proteinExistence type="predicted"/>
<dbReference type="InterPro" id="IPR006440">
    <property type="entry name" value="Doc"/>
</dbReference>
<dbReference type="SUPFAM" id="SSF140931">
    <property type="entry name" value="Fic-like"/>
    <property type="match status" value="1"/>
</dbReference>
<dbReference type="KEGG" id="fmr:Fuma_00846"/>
<dbReference type="STRING" id="1891926.Fuma_00846"/>
<gene>
    <name evidence="2" type="primary">doc</name>
    <name evidence="2" type="ORF">Fuma_00846</name>
</gene>
<sequence length="129" mass="14096">MELLSLADILTIHKAIIERSGGGKGIRDLGLLESAIAQQSVSFGGKELYPTLVDKAAALCFSVVGNHPFADGNKRVGHASMRMLLNLNGFTVEADVDDAERAFLRLAAGEMNRDELRKWITDHLVQFTE</sequence>
<dbReference type="Pfam" id="PF02661">
    <property type="entry name" value="Fic"/>
    <property type="match status" value="1"/>
</dbReference>
<dbReference type="PANTHER" id="PTHR39426">
    <property type="entry name" value="HOMOLOGY TO DEATH-ON-CURING PROTEIN OF PHAGE P1"/>
    <property type="match status" value="1"/>
</dbReference>
<dbReference type="GO" id="GO:0016301">
    <property type="term" value="F:kinase activity"/>
    <property type="evidence" value="ECO:0007669"/>
    <property type="project" value="InterPro"/>
</dbReference>
<reference evidence="2 3" key="1">
    <citation type="journal article" date="2016" name="Front. Microbiol.">
        <title>Fuerstia marisgermanicae gen. nov., sp. nov., an Unusual Member of the Phylum Planctomycetes from the German Wadden Sea.</title>
        <authorList>
            <person name="Kohn T."/>
            <person name="Heuer A."/>
            <person name="Jogler M."/>
            <person name="Vollmers J."/>
            <person name="Boedeker C."/>
            <person name="Bunk B."/>
            <person name="Rast P."/>
            <person name="Borchert D."/>
            <person name="Glockner I."/>
            <person name="Freese H.M."/>
            <person name="Klenk H.P."/>
            <person name="Overmann J."/>
            <person name="Kaster A.K."/>
            <person name="Rohde M."/>
            <person name="Wiegand S."/>
            <person name="Jogler C."/>
        </authorList>
    </citation>
    <scope>NUCLEOTIDE SEQUENCE [LARGE SCALE GENOMIC DNA]</scope>
    <source>
        <strain evidence="2 3">NH11</strain>
    </source>
</reference>
<dbReference type="InterPro" id="IPR036597">
    <property type="entry name" value="Fido-like_dom_sf"/>
</dbReference>
<dbReference type="PROSITE" id="PS51459">
    <property type="entry name" value="FIDO"/>
    <property type="match status" value="1"/>
</dbReference>
<dbReference type="PANTHER" id="PTHR39426:SF1">
    <property type="entry name" value="HOMOLOGY TO DEATH-ON-CURING PROTEIN OF PHAGE P1"/>
    <property type="match status" value="1"/>
</dbReference>
<evidence type="ECO:0000259" key="1">
    <source>
        <dbReference type="PROSITE" id="PS51459"/>
    </source>
</evidence>
<name>A0A1P8WB10_9PLAN</name>
<evidence type="ECO:0000313" key="3">
    <source>
        <dbReference type="Proteomes" id="UP000187735"/>
    </source>
</evidence>
<dbReference type="InterPro" id="IPR053737">
    <property type="entry name" value="Type_II_TA_Toxin"/>
</dbReference>
<dbReference type="AlphaFoldDB" id="A0A1P8WB10"/>
<dbReference type="PIRSF" id="PIRSF018297">
    <property type="entry name" value="Doc"/>
    <property type="match status" value="1"/>
</dbReference>